<reference evidence="1 2" key="1">
    <citation type="submission" date="2019-06" db="EMBL/GenBank/DDBJ databases">
        <title>Draft genomes of female and male turbot (Scophthalmus maximus).</title>
        <authorList>
            <person name="Xu H."/>
            <person name="Xu X.-W."/>
            <person name="Shao C."/>
            <person name="Chen S."/>
        </authorList>
    </citation>
    <scope>NUCLEOTIDE SEQUENCE [LARGE SCALE GENOMIC DNA]</scope>
    <source>
        <strain evidence="1">Ysfricsl-2016a</strain>
        <tissue evidence="1">Blood</tissue>
    </source>
</reference>
<dbReference type="EMBL" id="VEVO01000012">
    <property type="protein sequence ID" value="KAF0033971.1"/>
    <property type="molecule type" value="Genomic_DNA"/>
</dbReference>
<dbReference type="Proteomes" id="UP000438429">
    <property type="component" value="Unassembled WGS sequence"/>
</dbReference>
<evidence type="ECO:0000313" key="2">
    <source>
        <dbReference type="Proteomes" id="UP000438429"/>
    </source>
</evidence>
<accession>A0A6A4SSI0</accession>
<organism evidence="1 2">
    <name type="scientific">Scophthalmus maximus</name>
    <name type="common">Turbot</name>
    <name type="synonym">Psetta maxima</name>
    <dbReference type="NCBI Taxonomy" id="52904"/>
    <lineage>
        <taxon>Eukaryota</taxon>
        <taxon>Metazoa</taxon>
        <taxon>Chordata</taxon>
        <taxon>Craniata</taxon>
        <taxon>Vertebrata</taxon>
        <taxon>Euteleostomi</taxon>
        <taxon>Actinopterygii</taxon>
        <taxon>Neopterygii</taxon>
        <taxon>Teleostei</taxon>
        <taxon>Neoteleostei</taxon>
        <taxon>Acanthomorphata</taxon>
        <taxon>Carangaria</taxon>
        <taxon>Pleuronectiformes</taxon>
        <taxon>Pleuronectoidei</taxon>
        <taxon>Scophthalmidae</taxon>
        <taxon>Scophthalmus</taxon>
    </lineage>
</organism>
<proteinExistence type="predicted"/>
<dbReference type="AlphaFoldDB" id="A0A6A4SSI0"/>
<comment type="caution">
    <text evidence="1">The sequence shown here is derived from an EMBL/GenBank/DDBJ whole genome shotgun (WGS) entry which is preliminary data.</text>
</comment>
<name>A0A6A4SSI0_SCOMX</name>
<gene>
    <name evidence="1" type="ORF">F2P81_014037</name>
</gene>
<evidence type="ECO:0000313" key="1">
    <source>
        <dbReference type="EMBL" id="KAF0033971.1"/>
    </source>
</evidence>
<protein>
    <submittedName>
        <fullName evidence="1">Uncharacterized protein</fullName>
    </submittedName>
</protein>
<sequence>MNENENDSGLLSGSWLEGLTVGECNVRLTESAFVPAGKGLGDKDEKRRRIIKFKVKMKCSHAAETQKPLTFVVTYGKSTRRHYSHSILAQY</sequence>